<comment type="caution">
    <text evidence="2">The sequence shown here is derived from an EMBL/GenBank/DDBJ whole genome shotgun (WGS) entry which is preliminary data.</text>
</comment>
<organism evidence="2 3">
    <name type="scientific">Lactuca virosa</name>
    <dbReference type="NCBI Taxonomy" id="75947"/>
    <lineage>
        <taxon>Eukaryota</taxon>
        <taxon>Viridiplantae</taxon>
        <taxon>Streptophyta</taxon>
        <taxon>Embryophyta</taxon>
        <taxon>Tracheophyta</taxon>
        <taxon>Spermatophyta</taxon>
        <taxon>Magnoliopsida</taxon>
        <taxon>eudicotyledons</taxon>
        <taxon>Gunneridae</taxon>
        <taxon>Pentapetalae</taxon>
        <taxon>asterids</taxon>
        <taxon>campanulids</taxon>
        <taxon>Asterales</taxon>
        <taxon>Asteraceae</taxon>
        <taxon>Cichorioideae</taxon>
        <taxon>Cichorieae</taxon>
        <taxon>Lactucinae</taxon>
        <taxon>Lactuca</taxon>
    </lineage>
</organism>
<gene>
    <name evidence="2" type="ORF">LVIROSA_LOCUS38627</name>
</gene>
<feature type="compositionally biased region" description="Polar residues" evidence="1">
    <location>
        <begin position="45"/>
        <end position="55"/>
    </location>
</feature>
<name>A0AAU9PSI0_9ASTR</name>
<proteinExistence type="predicted"/>
<evidence type="ECO:0000313" key="3">
    <source>
        <dbReference type="Proteomes" id="UP001157418"/>
    </source>
</evidence>
<dbReference type="EMBL" id="CAKMRJ010005745">
    <property type="protein sequence ID" value="CAH1453383.1"/>
    <property type="molecule type" value="Genomic_DNA"/>
</dbReference>
<sequence length="215" mass="23534">MKGDERHGREVNSGVTHEKRRANDISENPICDEGHFRDLHETTKEQNSFSTNRSPDQLHEDEVCSATVWHQPLKAVQPPQQCPAATVSVPAGASARKSNPTAAPGPFPASAMECHFHESNQGRKAKRTDAPIGFSGGFGRVSGVVDSEDELTHPLGFSNCNRFVACSDNSYNKGSFLSEIQKTLEMGKAMGYNLEGCYDRVKEIVEGNGDKMVLR</sequence>
<evidence type="ECO:0000313" key="2">
    <source>
        <dbReference type="EMBL" id="CAH1453383.1"/>
    </source>
</evidence>
<evidence type="ECO:0000256" key="1">
    <source>
        <dbReference type="SAM" id="MobiDB-lite"/>
    </source>
</evidence>
<dbReference type="Proteomes" id="UP001157418">
    <property type="component" value="Unassembled WGS sequence"/>
</dbReference>
<feature type="compositionally biased region" description="Basic and acidic residues" evidence="1">
    <location>
        <begin position="32"/>
        <end position="44"/>
    </location>
</feature>
<reference evidence="2 3" key="1">
    <citation type="submission" date="2022-01" db="EMBL/GenBank/DDBJ databases">
        <authorList>
            <person name="Xiong W."/>
            <person name="Schranz E."/>
        </authorList>
    </citation>
    <scope>NUCLEOTIDE SEQUENCE [LARGE SCALE GENOMIC DNA]</scope>
</reference>
<feature type="region of interest" description="Disordered" evidence="1">
    <location>
        <begin position="1"/>
        <end position="58"/>
    </location>
</feature>
<feature type="compositionally biased region" description="Basic and acidic residues" evidence="1">
    <location>
        <begin position="1"/>
        <end position="10"/>
    </location>
</feature>
<accession>A0AAU9PSI0</accession>
<dbReference type="AlphaFoldDB" id="A0AAU9PSI0"/>
<protein>
    <submittedName>
        <fullName evidence="2">Uncharacterized protein</fullName>
    </submittedName>
</protein>
<keyword evidence="3" id="KW-1185">Reference proteome</keyword>